<protein>
    <submittedName>
        <fullName evidence="1">Uncharacterized protein</fullName>
    </submittedName>
</protein>
<proteinExistence type="predicted"/>
<organism evidence="1 2">
    <name type="scientific">Melipona bicolor</name>
    <dbReference type="NCBI Taxonomy" id="60889"/>
    <lineage>
        <taxon>Eukaryota</taxon>
        <taxon>Metazoa</taxon>
        <taxon>Ecdysozoa</taxon>
        <taxon>Arthropoda</taxon>
        <taxon>Hexapoda</taxon>
        <taxon>Insecta</taxon>
        <taxon>Pterygota</taxon>
        <taxon>Neoptera</taxon>
        <taxon>Endopterygota</taxon>
        <taxon>Hymenoptera</taxon>
        <taxon>Apocrita</taxon>
        <taxon>Aculeata</taxon>
        <taxon>Apoidea</taxon>
        <taxon>Anthophila</taxon>
        <taxon>Apidae</taxon>
        <taxon>Melipona</taxon>
    </lineage>
</organism>
<keyword evidence="2" id="KW-1185">Reference proteome</keyword>
<dbReference type="Proteomes" id="UP001177670">
    <property type="component" value="Unassembled WGS sequence"/>
</dbReference>
<sequence>MKWSALKPGEKMGKLNEIIKAAGRMRMIRKRKAKPRQAWFDKNCEDKKKEVWKELKTYLKSKKEEDRLKLVSKRKKLNELYRKRRCKSRKKSRKK</sequence>
<accession>A0AA40KEJ2</accession>
<dbReference type="EMBL" id="JAHYIQ010000054">
    <property type="protein sequence ID" value="KAK1117167.1"/>
    <property type="molecule type" value="Genomic_DNA"/>
</dbReference>
<reference evidence="1" key="1">
    <citation type="submission" date="2021-10" db="EMBL/GenBank/DDBJ databases">
        <title>Melipona bicolor Genome sequencing and assembly.</title>
        <authorList>
            <person name="Araujo N.S."/>
            <person name="Arias M.C."/>
        </authorList>
    </citation>
    <scope>NUCLEOTIDE SEQUENCE</scope>
    <source>
        <strain evidence="1">USP_2M_L1-L4_2017</strain>
        <tissue evidence="1">Whole body</tissue>
    </source>
</reference>
<evidence type="ECO:0000313" key="1">
    <source>
        <dbReference type="EMBL" id="KAK1117167.1"/>
    </source>
</evidence>
<dbReference type="AlphaFoldDB" id="A0AA40KEJ2"/>
<name>A0AA40KEJ2_9HYME</name>
<gene>
    <name evidence="1" type="ORF">K0M31_016864</name>
</gene>
<comment type="caution">
    <text evidence="1">The sequence shown here is derived from an EMBL/GenBank/DDBJ whole genome shotgun (WGS) entry which is preliminary data.</text>
</comment>
<evidence type="ECO:0000313" key="2">
    <source>
        <dbReference type="Proteomes" id="UP001177670"/>
    </source>
</evidence>